<accession>A0A0P0XGN9</accession>
<feature type="compositionally biased region" description="Basic residues" evidence="1">
    <location>
        <begin position="232"/>
        <end position="242"/>
    </location>
</feature>
<dbReference type="InterPro" id="IPR024752">
    <property type="entry name" value="Myb/SANT-like_dom"/>
</dbReference>
<reference evidence="4" key="1">
    <citation type="journal article" date="2005" name="Nature">
        <title>The map-based sequence of the rice genome.</title>
        <authorList>
            <consortium name="International rice genome sequencing project (IRGSP)"/>
            <person name="Matsumoto T."/>
            <person name="Wu J."/>
            <person name="Kanamori H."/>
            <person name="Katayose Y."/>
            <person name="Fujisawa M."/>
            <person name="Namiki N."/>
            <person name="Mizuno H."/>
            <person name="Yamamoto K."/>
            <person name="Antonio B.A."/>
            <person name="Baba T."/>
            <person name="Sakata K."/>
            <person name="Nagamura Y."/>
            <person name="Aoki H."/>
            <person name="Arikawa K."/>
            <person name="Arita K."/>
            <person name="Bito T."/>
            <person name="Chiden Y."/>
            <person name="Fujitsuka N."/>
            <person name="Fukunaka R."/>
            <person name="Hamada M."/>
            <person name="Harada C."/>
            <person name="Hayashi A."/>
            <person name="Hijishita S."/>
            <person name="Honda M."/>
            <person name="Hosokawa S."/>
            <person name="Ichikawa Y."/>
            <person name="Idonuma A."/>
            <person name="Iijima M."/>
            <person name="Ikeda M."/>
            <person name="Ikeno M."/>
            <person name="Ito K."/>
            <person name="Ito S."/>
            <person name="Ito T."/>
            <person name="Ito Y."/>
            <person name="Ito Y."/>
            <person name="Iwabuchi A."/>
            <person name="Kamiya K."/>
            <person name="Karasawa W."/>
            <person name="Kurita K."/>
            <person name="Katagiri S."/>
            <person name="Kikuta A."/>
            <person name="Kobayashi H."/>
            <person name="Kobayashi N."/>
            <person name="Machita K."/>
            <person name="Maehara T."/>
            <person name="Masukawa M."/>
            <person name="Mizubayashi T."/>
            <person name="Mukai Y."/>
            <person name="Nagasaki H."/>
            <person name="Nagata Y."/>
            <person name="Naito S."/>
            <person name="Nakashima M."/>
            <person name="Nakama Y."/>
            <person name="Nakamichi Y."/>
            <person name="Nakamura M."/>
            <person name="Meguro A."/>
            <person name="Negishi M."/>
            <person name="Ohta I."/>
            <person name="Ohta T."/>
            <person name="Okamoto M."/>
            <person name="Ono N."/>
            <person name="Saji S."/>
            <person name="Sakaguchi M."/>
            <person name="Sakai K."/>
            <person name="Shibata M."/>
            <person name="Shimokawa T."/>
            <person name="Song J."/>
            <person name="Takazaki Y."/>
            <person name="Terasawa K."/>
            <person name="Tsugane M."/>
            <person name="Tsuji K."/>
            <person name="Ueda S."/>
            <person name="Waki K."/>
            <person name="Yamagata H."/>
            <person name="Yamamoto M."/>
            <person name="Yamamoto S."/>
            <person name="Yamane H."/>
            <person name="Yoshiki S."/>
            <person name="Yoshihara R."/>
            <person name="Yukawa K."/>
            <person name="Zhong H."/>
            <person name="Yano M."/>
            <person name="Yuan Q."/>
            <person name="Ouyang S."/>
            <person name="Liu J."/>
            <person name="Jones K.M."/>
            <person name="Gansberger K."/>
            <person name="Moffat K."/>
            <person name="Hill J."/>
            <person name="Bera J."/>
            <person name="Fadrosh D."/>
            <person name="Jin S."/>
            <person name="Johri S."/>
            <person name="Kim M."/>
            <person name="Overton L."/>
            <person name="Reardon M."/>
            <person name="Tsitrin T."/>
            <person name="Vuong H."/>
            <person name="Weaver B."/>
            <person name="Ciecko A."/>
            <person name="Tallon L."/>
            <person name="Jackson J."/>
            <person name="Pai G."/>
            <person name="Aken S.V."/>
            <person name="Utterback T."/>
            <person name="Reidmuller S."/>
            <person name="Feldblyum T."/>
            <person name="Hsiao J."/>
            <person name="Zismann V."/>
            <person name="Iobst S."/>
            <person name="de Vazeille A.R."/>
            <person name="Buell C.R."/>
            <person name="Ying K."/>
            <person name="Li Y."/>
            <person name="Lu T."/>
            <person name="Huang Y."/>
            <person name="Zhao Q."/>
            <person name="Feng Q."/>
            <person name="Zhang L."/>
            <person name="Zhu J."/>
            <person name="Weng Q."/>
            <person name="Mu J."/>
            <person name="Lu Y."/>
            <person name="Fan D."/>
            <person name="Liu Y."/>
            <person name="Guan J."/>
            <person name="Zhang Y."/>
            <person name="Yu S."/>
            <person name="Liu X."/>
            <person name="Zhang Y."/>
            <person name="Hong G."/>
            <person name="Han B."/>
            <person name="Choisne N."/>
            <person name="Demange N."/>
            <person name="Orjeda G."/>
            <person name="Samain S."/>
            <person name="Cattolico L."/>
            <person name="Pelletier E."/>
            <person name="Couloux A."/>
            <person name="Segurens B."/>
            <person name="Wincker P."/>
            <person name="D'Hont A."/>
            <person name="Scarpelli C."/>
            <person name="Weissenbach J."/>
            <person name="Salanoubat M."/>
            <person name="Quetier F."/>
            <person name="Yu Y."/>
            <person name="Kim H.R."/>
            <person name="Rambo T."/>
            <person name="Currie J."/>
            <person name="Collura K."/>
            <person name="Luo M."/>
            <person name="Yang T."/>
            <person name="Ammiraju J.S.S."/>
            <person name="Engler F."/>
            <person name="Soderlund C."/>
            <person name="Wing R.A."/>
            <person name="Palmer L.E."/>
            <person name="de la Bastide M."/>
            <person name="Spiegel L."/>
            <person name="Nascimento L."/>
            <person name="Zutavern T."/>
            <person name="O'Shaughnessy A."/>
            <person name="Dike S."/>
            <person name="Dedhia N."/>
            <person name="Preston R."/>
            <person name="Balija V."/>
            <person name="McCombie W.R."/>
            <person name="Chow T."/>
            <person name="Chen H."/>
            <person name="Chung M."/>
            <person name="Chen C."/>
            <person name="Shaw J."/>
            <person name="Wu H."/>
            <person name="Hsiao K."/>
            <person name="Chao Y."/>
            <person name="Chu M."/>
            <person name="Cheng C."/>
            <person name="Hour A."/>
            <person name="Lee P."/>
            <person name="Lin S."/>
            <person name="Lin Y."/>
            <person name="Liou J."/>
            <person name="Liu S."/>
            <person name="Hsing Y."/>
            <person name="Raghuvanshi S."/>
            <person name="Mohanty A."/>
            <person name="Bharti A.K."/>
            <person name="Gaur A."/>
            <person name="Gupta V."/>
            <person name="Kumar D."/>
            <person name="Ravi V."/>
            <person name="Vij S."/>
            <person name="Kapur A."/>
            <person name="Khurana P."/>
            <person name="Khurana P."/>
            <person name="Khurana J.P."/>
            <person name="Tyagi A.K."/>
            <person name="Gaikwad K."/>
            <person name="Singh A."/>
            <person name="Dalal V."/>
            <person name="Srivastava S."/>
            <person name="Dixit A."/>
            <person name="Pal A.K."/>
            <person name="Ghazi I.A."/>
            <person name="Yadav M."/>
            <person name="Pandit A."/>
            <person name="Bhargava A."/>
            <person name="Sureshbabu K."/>
            <person name="Batra K."/>
            <person name="Sharma T.R."/>
            <person name="Mohapatra T."/>
            <person name="Singh N.K."/>
            <person name="Messing J."/>
            <person name="Nelson A.B."/>
            <person name="Fuks G."/>
            <person name="Kavchok S."/>
            <person name="Keizer G."/>
            <person name="Linton E."/>
            <person name="Llaca V."/>
            <person name="Song R."/>
            <person name="Tanyolac B."/>
            <person name="Young S."/>
            <person name="Ho-Il K."/>
            <person name="Hahn J.H."/>
            <person name="Sangsakoo G."/>
            <person name="Vanavichit A."/>
            <person name="de Mattos Luiz.A.T."/>
            <person name="Zimmer P.D."/>
            <person name="Malone G."/>
            <person name="Dellagostin O."/>
            <person name="de Oliveira A.C."/>
            <person name="Bevan M."/>
            <person name="Bancroft I."/>
            <person name="Minx P."/>
            <person name="Cordum H."/>
            <person name="Wilson R."/>
            <person name="Cheng Z."/>
            <person name="Jin W."/>
            <person name="Jiang J."/>
            <person name="Leong S.A."/>
            <person name="Iwama H."/>
            <person name="Gojobori T."/>
            <person name="Itoh T."/>
            <person name="Niimura Y."/>
            <person name="Fujii Y."/>
            <person name="Habara T."/>
            <person name="Sakai H."/>
            <person name="Sato Y."/>
            <person name="Wilson G."/>
            <person name="Kumar K."/>
            <person name="McCouch S."/>
            <person name="Juretic N."/>
            <person name="Hoen D."/>
            <person name="Wright S."/>
            <person name="Bruskiewich R."/>
            <person name="Bureau T."/>
            <person name="Miyao A."/>
            <person name="Hirochika H."/>
            <person name="Nishikawa T."/>
            <person name="Kadowaki K."/>
            <person name="Sugiura M."/>
            <person name="Burr B."/>
            <person name="Sasaki T."/>
        </authorList>
    </citation>
    <scope>NUCLEOTIDE SEQUENCE [LARGE SCALE GENOMIC DNA]</scope>
    <source>
        <strain evidence="4">cv. Nipponbare</strain>
    </source>
</reference>
<feature type="compositionally biased region" description="Basic residues" evidence="1">
    <location>
        <begin position="8"/>
        <end position="18"/>
    </location>
</feature>
<feature type="domain" description="Myb/SANT-like" evidence="2">
    <location>
        <begin position="32"/>
        <end position="115"/>
    </location>
</feature>
<dbReference type="InParanoid" id="A0A0P0XGN9"/>
<keyword evidence="4" id="KW-1185">Reference proteome</keyword>
<evidence type="ECO:0000313" key="3">
    <source>
        <dbReference type="EMBL" id="BAT05753.1"/>
    </source>
</evidence>
<evidence type="ECO:0000259" key="2">
    <source>
        <dbReference type="Pfam" id="PF12776"/>
    </source>
</evidence>
<dbReference type="PANTHER" id="PTHR47906">
    <property type="entry name" value="OSJNBB0050O03.9 PROTEIN-RELATED"/>
    <property type="match status" value="1"/>
</dbReference>
<dbReference type="FunCoup" id="A0A0P0XGN9">
    <property type="interactions" value="2"/>
</dbReference>
<protein>
    <submittedName>
        <fullName evidence="3">Os08g0459400 protein</fullName>
    </submittedName>
</protein>
<dbReference type="STRING" id="39947.A0A0P0XGN9"/>
<evidence type="ECO:0000256" key="1">
    <source>
        <dbReference type="SAM" id="MobiDB-lite"/>
    </source>
</evidence>
<dbReference type="EMBL" id="AP014964">
    <property type="protein sequence ID" value="BAT05753.1"/>
    <property type="molecule type" value="Genomic_DNA"/>
</dbReference>
<dbReference type="AlphaFoldDB" id="A0A0P0XGN9"/>
<reference evidence="3 4" key="3">
    <citation type="journal article" date="2013" name="Rice">
        <title>Improvement of the Oryza sativa Nipponbare reference genome using next generation sequence and optical map data.</title>
        <authorList>
            <person name="Kawahara Y."/>
            <person name="de la Bastide M."/>
            <person name="Hamilton J.P."/>
            <person name="Kanamori H."/>
            <person name="McCombie W.R."/>
            <person name="Ouyang S."/>
            <person name="Schwartz D.C."/>
            <person name="Tanaka T."/>
            <person name="Wu J."/>
            <person name="Zhou S."/>
            <person name="Childs K.L."/>
            <person name="Davidson R.M."/>
            <person name="Lin H."/>
            <person name="Quesada-Ocampo L."/>
            <person name="Vaillancourt B."/>
            <person name="Sakai H."/>
            <person name="Lee S.S."/>
            <person name="Kim J."/>
            <person name="Numa H."/>
            <person name="Itoh T."/>
            <person name="Buell C.R."/>
            <person name="Matsumoto T."/>
        </authorList>
    </citation>
    <scope>NUCLEOTIDE SEQUENCE [LARGE SCALE GENOMIC DNA]</scope>
    <source>
        <strain evidence="4">cv. Nipponbare</strain>
    </source>
</reference>
<dbReference type="PANTHER" id="PTHR47906:SF7">
    <property type="entry name" value="OS05G0203500 PROTEIN"/>
    <property type="match status" value="1"/>
</dbReference>
<feature type="region of interest" description="Disordered" evidence="1">
    <location>
        <begin position="1"/>
        <end position="27"/>
    </location>
</feature>
<organism evidence="3 4">
    <name type="scientific">Oryza sativa subsp. japonica</name>
    <name type="common">Rice</name>
    <dbReference type="NCBI Taxonomy" id="39947"/>
    <lineage>
        <taxon>Eukaryota</taxon>
        <taxon>Viridiplantae</taxon>
        <taxon>Streptophyta</taxon>
        <taxon>Embryophyta</taxon>
        <taxon>Tracheophyta</taxon>
        <taxon>Spermatophyta</taxon>
        <taxon>Magnoliopsida</taxon>
        <taxon>Liliopsida</taxon>
        <taxon>Poales</taxon>
        <taxon>Poaceae</taxon>
        <taxon>BOP clade</taxon>
        <taxon>Oryzoideae</taxon>
        <taxon>Oryzeae</taxon>
        <taxon>Oryzinae</taxon>
        <taxon>Oryza</taxon>
        <taxon>Oryza sativa</taxon>
    </lineage>
</organism>
<proteinExistence type="predicted"/>
<gene>
    <name evidence="3" type="ordered locus">Os08g0459400</name>
    <name evidence="3" type="ORF">OSNPB_080459400</name>
</gene>
<reference evidence="3 4" key="2">
    <citation type="journal article" date="2013" name="Plant Cell Physiol.">
        <title>Rice Annotation Project Database (RAP-DB): an integrative and interactive database for rice genomics.</title>
        <authorList>
            <person name="Sakai H."/>
            <person name="Lee S.S."/>
            <person name="Tanaka T."/>
            <person name="Numa H."/>
            <person name="Kim J."/>
            <person name="Kawahara Y."/>
            <person name="Wakimoto H."/>
            <person name="Yang C.C."/>
            <person name="Iwamoto M."/>
            <person name="Abe T."/>
            <person name="Yamada Y."/>
            <person name="Muto A."/>
            <person name="Inokuchi H."/>
            <person name="Ikemura T."/>
            <person name="Matsumoto T."/>
            <person name="Sasaki T."/>
            <person name="Itoh T."/>
        </authorList>
    </citation>
    <scope>NUCLEOTIDE SEQUENCE [LARGE SCALE GENOMIC DNA]</scope>
    <source>
        <strain evidence="4">cv. Nipponbare</strain>
    </source>
</reference>
<dbReference type="Pfam" id="PF12776">
    <property type="entry name" value="Myb_DNA-bind_3"/>
    <property type="match status" value="1"/>
</dbReference>
<sequence>MDIGGSNKHGKGKSKARKGVGGSGVRSKPINWPPAFSEFLLDCYIEKKLELPPKGVIKKMHHTACTSAINAKYGSTYNVDQVQRHYRHHKETWALVARHLNESSGGWDETNKMLSLSQSTLDSLSINDRGILSKPIQFFDKLQELFSGSSADGAFMEDPSSVADFDDEADELDTFNDMSTYAETKYPQGEDSDKLEADSDDCKEVAALNAATAALNAATSQVSSSHTSGLKPNKKSFKKCGKPKTLPQSHNDKGKLKAKSSSGLHDDDDIDVLITSTLVGIKDNLAKPIQTAAPQDPNAPLWDMLKKIALEPEDKMRVGLHLCKPEFQAHRSFLISMGQEYLERWVYKFLSGDDTGL</sequence>
<feature type="region of interest" description="Disordered" evidence="1">
    <location>
        <begin position="219"/>
        <end position="263"/>
    </location>
</feature>
<evidence type="ECO:0000313" key="4">
    <source>
        <dbReference type="Proteomes" id="UP000059680"/>
    </source>
</evidence>
<dbReference type="Proteomes" id="UP000059680">
    <property type="component" value="Chromosome 8"/>
</dbReference>
<feature type="compositionally biased region" description="Polar residues" evidence="1">
    <location>
        <begin position="220"/>
        <end position="230"/>
    </location>
</feature>
<name>A0A0P0XGN9_ORYSJ</name>
<dbReference type="OrthoDB" id="611700at2759"/>
<dbReference type="PaxDb" id="39947-A0A0P0XGN9"/>